<reference evidence="13" key="1">
    <citation type="submission" date="2014-09" db="EMBL/GenBank/DDBJ databases">
        <title>Draft genome sequence of an oleaginous Mucoromycotina fungus Mucor ambiguus NBRC6742.</title>
        <authorList>
            <person name="Takeda I."/>
            <person name="Yamane N."/>
            <person name="Morita T."/>
            <person name="Tamano K."/>
            <person name="Machida M."/>
            <person name="Baker S."/>
            <person name="Koike H."/>
        </authorList>
    </citation>
    <scope>NUCLEOTIDE SEQUENCE</scope>
    <source>
        <strain evidence="13">NBRC 6742</strain>
    </source>
</reference>
<sequence>MKSTSEDGYSSSEFFSPPLWRQRRTFIQEILNQHNIETVIDYGCGEAAVLSFLISATENKLTKIAGIDIDSEVLEEAVDRCLPYKSDFEQLWPRLLVIDIYQGSVGVADDRLKNYQAIVCSEVIEHVEPNVLDAFLDLTLGVYHPEILLVTTPNGEYNVNFPDLKYNTPESIFRHDDHKFEWTRKEFKSWCEAGAKKYSYNTEYHGIGLLHHKYDQLENGHCTQACVFTRSKDSVSPLSDQTHGTPHRLLKHIEFPYYNEETPPRDKIMEELDYYIEALCKADNYMNQEPAKGYPMQEAKLQQQQHTDLDITVIDWESFDMSKYDTLQAEQPTPNVYTTTSSSPHTPIHISISSLWSILRLQHICGAQENMVDILKSADKNYYQITDGDTTLVVSKSFDWEQEDGESVKSFSSTEEW</sequence>
<evidence type="ECO:0000256" key="4">
    <source>
        <dbReference type="ARBA" id="ARBA00022603"/>
    </source>
</evidence>
<evidence type="ECO:0000256" key="3">
    <source>
        <dbReference type="ARBA" id="ARBA00021330"/>
    </source>
</evidence>
<dbReference type="PANTHER" id="PTHR21404:SF3">
    <property type="entry name" value="SMALL RNA 2'-O-METHYLTRANSFERASE"/>
    <property type="match status" value="1"/>
</dbReference>
<evidence type="ECO:0000256" key="12">
    <source>
        <dbReference type="ARBA" id="ARBA00048418"/>
    </source>
</evidence>
<evidence type="ECO:0000256" key="6">
    <source>
        <dbReference type="ARBA" id="ARBA00022691"/>
    </source>
</evidence>
<dbReference type="GO" id="GO:0005737">
    <property type="term" value="C:cytoplasm"/>
    <property type="evidence" value="ECO:0007669"/>
    <property type="project" value="TreeGrafter"/>
</dbReference>
<keyword evidence="10" id="KW-0943">RNA-mediated gene silencing</keyword>
<evidence type="ECO:0000313" key="13">
    <source>
        <dbReference type="EMBL" id="GAN02230.1"/>
    </source>
</evidence>
<accession>A0A0C9LRP1</accession>
<organism evidence="13">
    <name type="scientific">Mucor ambiguus</name>
    <dbReference type="NCBI Taxonomy" id="91626"/>
    <lineage>
        <taxon>Eukaryota</taxon>
        <taxon>Fungi</taxon>
        <taxon>Fungi incertae sedis</taxon>
        <taxon>Mucoromycota</taxon>
        <taxon>Mucoromycotina</taxon>
        <taxon>Mucoromycetes</taxon>
        <taxon>Mucorales</taxon>
        <taxon>Mucorineae</taxon>
        <taxon>Mucoraceae</taxon>
        <taxon>Mucor</taxon>
    </lineage>
</organism>
<keyword evidence="4 13" id="KW-0489">Methyltransferase</keyword>
<dbReference type="EMBL" id="DF836308">
    <property type="protein sequence ID" value="GAN02230.1"/>
    <property type="molecule type" value="Genomic_DNA"/>
</dbReference>
<comment type="similarity">
    <text evidence="2">Belongs to the methyltransferase superfamily. HEN1 family.</text>
</comment>
<keyword evidence="8" id="KW-0460">Magnesium</keyword>
<dbReference type="Pfam" id="PF13489">
    <property type="entry name" value="Methyltransf_23"/>
    <property type="match status" value="1"/>
</dbReference>
<dbReference type="GO" id="GO:0003723">
    <property type="term" value="F:RNA binding"/>
    <property type="evidence" value="ECO:0007669"/>
    <property type="project" value="UniProtKB-KW"/>
</dbReference>
<keyword evidence="14" id="KW-1185">Reference proteome</keyword>
<evidence type="ECO:0000256" key="7">
    <source>
        <dbReference type="ARBA" id="ARBA00022723"/>
    </source>
</evidence>
<dbReference type="AlphaFoldDB" id="A0A0C9LRP1"/>
<evidence type="ECO:0000256" key="2">
    <source>
        <dbReference type="ARBA" id="ARBA00009026"/>
    </source>
</evidence>
<evidence type="ECO:0000313" key="14">
    <source>
        <dbReference type="Proteomes" id="UP000053815"/>
    </source>
</evidence>
<dbReference type="CDD" id="cd02440">
    <property type="entry name" value="AdoMet_MTases"/>
    <property type="match status" value="1"/>
</dbReference>
<name>A0A0C9LRP1_9FUNG</name>
<evidence type="ECO:0000256" key="5">
    <source>
        <dbReference type="ARBA" id="ARBA00022679"/>
    </source>
</evidence>
<protein>
    <recommendedName>
        <fullName evidence="3">Small RNA 2'-O-methyltransferase</fullName>
        <ecNumber evidence="11">2.1.1.386</ecNumber>
    </recommendedName>
</protein>
<dbReference type="GO" id="GO:0046872">
    <property type="term" value="F:metal ion binding"/>
    <property type="evidence" value="ECO:0007669"/>
    <property type="project" value="UniProtKB-KW"/>
</dbReference>
<dbReference type="SUPFAM" id="SSF53335">
    <property type="entry name" value="S-adenosyl-L-methionine-dependent methyltransferases"/>
    <property type="match status" value="1"/>
</dbReference>
<evidence type="ECO:0000256" key="11">
    <source>
        <dbReference type="ARBA" id="ARBA00035025"/>
    </source>
</evidence>
<evidence type="ECO:0000256" key="9">
    <source>
        <dbReference type="ARBA" id="ARBA00022884"/>
    </source>
</evidence>
<keyword evidence="5 13" id="KW-0808">Transferase</keyword>
<proteinExistence type="inferred from homology"/>
<evidence type="ECO:0000256" key="1">
    <source>
        <dbReference type="ARBA" id="ARBA00001946"/>
    </source>
</evidence>
<gene>
    <name evidence="13" type="ORF">MAM1_0019c01671</name>
</gene>
<dbReference type="GO" id="GO:0030422">
    <property type="term" value="P:siRNA processing"/>
    <property type="evidence" value="ECO:0007669"/>
    <property type="project" value="TreeGrafter"/>
</dbReference>
<dbReference type="InterPro" id="IPR029063">
    <property type="entry name" value="SAM-dependent_MTases_sf"/>
</dbReference>
<dbReference type="OrthoDB" id="2154311at2759"/>
<dbReference type="GO" id="GO:0001510">
    <property type="term" value="P:RNA methylation"/>
    <property type="evidence" value="ECO:0007669"/>
    <property type="project" value="InterPro"/>
</dbReference>
<dbReference type="EC" id="2.1.1.386" evidence="11"/>
<comment type="cofactor">
    <cofactor evidence="1">
        <name>Mg(2+)</name>
        <dbReference type="ChEBI" id="CHEBI:18420"/>
    </cofactor>
</comment>
<dbReference type="GO" id="GO:0090486">
    <property type="term" value="F:small RNA 2'-O-methyltransferase activity"/>
    <property type="evidence" value="ECO:0007669"/>
    <property type="project" value="UniProtKB-EC"/>
</dbReference>
<dbReference type="GO" id="GO:0005634">
    <property type="term" value="C:nucleus"/>
    <property type="evidence" value="ECO:0007669"/>
    <property type="project" value="TreeGrafter"/>
</dbReference>
<keyword evidence="9" id="KW-0694">RNA-binding</keyword>
<dbReference type="PANTHER" id="PTHR21404">
    <property type="entry name" value="HEN1"/>
    <property type="match status" value="1"/>
</dbReference>
<keyword evidence="6" id="KW-0949">S-adenosyl-L-methionine</keyword>
<keyword evidence="7" id="KW-0479">Metal-binding</keyword>
<dbReference type="Proteomes" id="UP000053815">
    <property type="component" value="Unassembled WGS sequence"/>
</dbReference>
<evidence type="ECO:0000256" key="8">
    <source>
        <dbReference type="ARBA" id="ARBA00022842"/>
    </source>
</evidence>
<comment type="catalytic activity">
    <reaction evidence="12">
        <text>small RNA 3'-end nucleotide + S-adenosyl-L-methionine = small RNA 3'-end 2'-O-methylnucleotide + S-adenosyl-L-homocysteine + H(+)</text>
        <dbReference type="Rhea" id="RHEA:37887"/>
        <dbReference type="Rhea" id="RHEA-COMP:10415"/>
        <dbReference type="Rhea" id="RHEA-COMP:10416"/>
        <dbReference type="ChEBI" id="CHEBI:15378"/>
        <dbReference type="ChEBI" id="CHEBI:57856"/>
        <dbReference type="ChEBI" id="CHEBI:59789"/>
        <dbReference type="ChEBI" id="CHEBI:74896"/>
        <dbReference type="ChEBI" id="CHEBI:74898"/>
        <dbReference type="EC" id="2.1.1.386"/>
    </reaction>
</comment>
<dbReference type="InterPro" id="IPR026610">
    <property type="entry name" value="Hen1"/>
</dbReference>
<evidence type="ECO:0000256" key="10">
    <source>
        <dbReference type="ARBA" id="ARBA00023158"/>
    </source>
</evidence>
<dbReference type="Gene3D" id="3.40.50.150">
    <property type="entry name" value="Vaccinia Virus protein VP39"/>
    <property type="match status" value="1"/>
</dbReference>
<dbReference type="STRING" id="91626.A0A0C9LRP1"/>